<organism evidence="3 4">
    <name type="scientific">Cordyceps fumosorosea (strain ARSEF 2679)</name>
    <name type="common">Isaria fumosorosea</name>
    <dbReference type="NCBI Taxonomy" id="1081104"/>
    <lineage>
        <taxon>Eukaryota</taxon>
        <taxon>Fungi</taxon>
        <taxon>Dikarya</taxon>
        <taxon>Ascomycota</taxon>
        <taxon>Pezizomycotina</taxon>
        <taxon>Sordariomycetes</taxon>
        <taxon>Hypocreomycetidae</taxon>
        <taxon>Hypocreales</taxon>
        <taxon>Cordycipitaceae</taxon>
        <taxon>Cordyceps</taxon>
    </lineage>
</organism>
<dbReference type="GeneID" id="30017474"/>
<reference evidence="3 4" key="1">
    <citation type="journal article" date="2016" name="Genome Biol. Evol.">
        <title>Divergent and convergent evolution of fungal pathogenicity.</title>
        <authorList>
            <person name="Shang Y."/>
            <person name="Xiao G."/>
            <person name="Zheng P."/>
            <person name="Cen K."/>
            <person name="Zhan S."/>
            <person name="Wang C."/>
        </authorList>
    </citation>
    <scope>NUCLEOTIDE SEQUENCE [LARGE SCALE GENOMIC DNA]</scope>
    <source>
        <strain evidence="3 4">ARSEF 2679</strain>
    </source>
</reference>
<proteinExistence type="predicted"/>
<keyword evidence="2" id="KW-0732">Signal</keyword>
<comment type="caution">
    <text evidence="3">The sequence shown here is derived from an EMBL/GenBank/DDBJ whole genome shotgun (WGS) entry which is preliminary data.</text>
</comment>
<evidence type="ECO:0000313" key="3">
    <source>
        <dbReference type="EMBL" id="OAA72109.1"/>
    </source>
</evidence>
<dbReference type="Proteomes" id="UP000076744">
    <property type="component" value="Unassembled WGS sequence"/>
</dbReference>
<keyword evidence="4" id="KW-1185">Reference proteome</keyword>
<evidence type="ECO:0000256" key="1">
    <source>
        <dbReference type="SAM" id="MobiDB-lite"/>
    </source>
</evidence>
<dbReference type="RefSeq" id="XP_018707555.1">
    <property type="nucleotide sequence ID" value="XM_018844789.1"/>
</dbReference>
<dbReference type="EMBL" id="AZHB01000002">
    <property type="protein sequence ID" value="OAA72109.1"/>
    <property type="molecule type" value="Genomic_DNA"/>
</dbReference>
<feature type="signal peptide" evidence="2">
    <location>
        <begin position="1"/>
        <end position="21"/>
    </location>
</feature>
<dbReference type="OrthoDB" id="4870160at2759"/>
<feature type="compositionally biased region" description="Acidic residues" evidence="1">
    <location>
        <begin position="50"/>
        <end position="59"/>
    </location>
</feature>
<protein>
    <submittedName>
        <fullName evidence="3">Uncharacterized protein</fullName>
    </submittedName>
</protein>
<dbReference type="AlphaFoldDB" id="A0A162MXD0"/>
<evidence type="ECO:0000256" key="2">
    <source>
        <dbReference type="SAM" id="SignalP"/>
    </source>
</evidence>
<sequence length="130" mass="14101">MKAFTCNIIALLALVTTNAVAAPATVSDSVDLAVETTAGSTSELSTLGEESVDEDYDDDEPFNLSELLPELFPELVARAKPGCMGGTWRACHDWTVRQCPLRCTGLPRRRHPCTQRCIRGADIQCQKACS</sequence>
<feature type="region of interest" description="Disordered" evidence="1">
    <location>
        <begin position="38"/>
        <end position="59"/>
    </location>
</feature>
<name>A0A162MXD0_CORFA</name>
<evidence type="ECO:0000313" key="4">
    <source>
        <dbReference type="Proteomes" id="UP000076744"/>
    </source>
</evidence>
<feature type="chain" id="PRO_5007837565" evidence="2">
    <location>
        <begin position="22"/>
        <end position="130"/>
    </location>
</feature>
<accession>A0A162MXD0</accession>
<gene>
    <name evidence="3" type="ORF">ISF_01182</name>
</gene>
<feature type="compositionally biased region" description="Low complexity" evidence="1">
    <location>
        <begin position="39"/>
        <end position="49"/>
    </location>
</feature>